<dbReference type="SUPFAM" id="SSF88946">
    <property type="entry name" value="Sigma2 domain of RNA polymerase sigma factors"/>
    <property type="match status" value="1"/>
</dbReference>
<dbReference type="EMBL" id="LBSA01000048">
    <property type="protein sequence ID" value="KKQ07358.1"/>
    <property type="molecule type" value="Genomic_DNA"/>
</dbReference>
<dbReference type="Gene3D" id="1.10.1740.10">
    <property type="match status" value="1"/>
</dbReference>
<name>A0A0G0EJV5_9BACT</name>
<evidence type="ECO:0000256" key="3">
    <source>
        <dbReference type="ARBA" id="ARBA00023082"/>
    </source>
</evidence>
<keyword evidence="4" id="KW-0804">Transcription</keyword>
<dbReference type="InterPro" id="IPR007627">
    <property type="entry name" value="RNA_pol_sigma70_r2"/>
</dbReference>
<gene>
    <name evidence="7" type="ORF">US19_C0048G0005</name>
</gene>
<reference evidence="7 8" key="1">
    <citation type="journal article" date="2015" name="Nature">
        <title>rRNA introns, odd ribosomes, and small enigmatic genomes across a large radiation of phyla.</title>
        <authorList>
            <person name="Brown C.T."/>
            <person name="Hug L.A."/>
            <person name="Thomas B.C."/>
            <person name="Sharon I."/>
            <person name="Castelle C.J."/>
            <person name="Singh A."/>
            <person name="Wilkins M.J."/>
            <person name="Williams K.H."/>
            <person name="Banfield J.F."/>
        </authorList>
    </citation>
    <scope>NUCLEOTIDE SEQUENCE [LARGE SCALE GENOMIC DNA]</scope>
</reference>
<evidence type="ECO:0000259" key="6">
    <source>
        <dbReference type="Pfam" id="PF08281"/>
    </source>
</evidence>
<dbReference type="Pfam" id="PF08281">
    <property type="entry name" value="Sigma70_r4_2"/>
    <property type="match status" value="1"/>
</dbReference>
<dbReference type="InterPro" id="IPR013324">
    <property type="entry name" value="RNA_pol_sigma_r3/r4-like"/>
</dbReference>
<keyword evidence="3" id="KW-0731">Sigma factor</keyword>
<dbReference type="AlphaFoldDB" id="A0A0G0EJV5"/>
<evidence type="ECO:0000256" key="2">
    <source>
        <dbReference type="ARBA" id="ARBA00023015"/>
    </source>
</evidence>
<dbReference type="InterPro" id="IPR013325">
    <property type="entry name" value="RNA_pol_sigma_r2"/>
</dbReference>
<dbReference type="GO" id="GO:0016987">
    <property type="term" value="F:sigma factor activity"/>
    <property type="evidence" value="ECO:0007669"/>
    <property type="project" value="UniProtKB-KW"/>
</dbReference>
<dbReference type="Pfam" id="PF04542">
    <property type="entry name" value="Sigma70_r2"/>
    <property type="match status" value="1"/>
</dbReference>
<dbReference type="InterPro" id="IPR039425">
    <property type="entry name" value="RNA_pol_sigma-70-like"/>
</dbReference>
<evidence type="ECO:0000313" key="8">
    <source>
        <dbReference type="Proteomes" id="UP000034492"/>
    </source>
</evidence>
<dbReference type="InterPro" id="IPR014284">
    <property type="entry name" value="RNA_pol_sigma-70_dom"/>
</dbReference>
<dbReference type="CDD" id="cd06171">
    <property type="entry name" value="Sigma70_r4"/>
    <property type="match status" value="1"/>
</dbReference>
<evidence type="ECO:0000259" key="5">
    <source>
        <dbReference type="Pfam" id="PF04542"/>
    </source>
</evidence>
<comment type="similarity">
    <text evidence="1">Belongs to the sigma-70 factor family. ECF subfamily.</text>
</comment>
<evidence type="ECO:0000256" key="4">
    <source>
        <dbReference type="ARBA" id="ARBA00023163"/>
    </source>
</evidence>
<protein>
    <submittedName>
        <fullName evidence="7">RNA polymerase, sigma-24 subunit, ECF subfamily</fullName>
    </submittedName>
</protein>
<organism evidence="7 8">
    <name type="scientific">Candidatus Daviesbacteria bacterium GW2011_GWB1_36_5</name>
    <dbReference type="NCBI Taxonomy" id="1618426"/>
    <lineage>
        <taxon>Bacteria</taxon>
        <taxon>Candidatus Daviesiibacteriota</taxon>
    </lineage>
</organism>
<evidence type="ECO:0000313" key="7">
    <source>
        <dbReference type="EMBL" id="KKQ07358.1"/>
    </source>
</evidence>
<dbReference type="SUPFAM" id="SSF88659">
    <property type="entry name" value="Sigma3 and sigma4 domains of RNA polymerase sigma factors"/>
    <property type="match status" value="1"/>
</dbReference>
<dbReference type="NCBIfam" id="TIGR02937">
    <property type="entry name" value="sigma70-ECF"/>
    <property type="match status" value="1"/>
</dbReference>
<dbReference type="GO" id="GO:0006352">
    <property type="term" value="P:DNA-templated transcription initiation"/>
    <property type="evidence" value="ECO:0007669"/>
    <property type="project" value="InterPro"/>
</dbReference>
<dbReference type="Gene3D" id="1.10.10.10">
    <property type="entry name" value="Winged helix-like DNA-binding domain superfamily/Winged helix DNA-binding domain"/>
    <property type="match status" value="1"/>
</dbReference>
<sequence>MAEEKKHKFESCIKECLDTMYRVALRLTKDHEKAEDLVADSVLSAWKNFTSLKEEKKFKPWILRIITNTYISGYRHKKSYPDPINFGQIAEDENGDDFSLFEALASPFLLWQQNPEKMFVNNLLKQDIIKALESLPDQYRIVVTLCELESLSYQEVAKMLNLPIGTARSRLSRGRSMLQKQLWNWAKEKGYRL</sequence>
<dbReference type="InterPro" id="IPR036388">
    <property type="entry name" value="WH-like_DNA-bd_sf"/>
</dbReference>
<comment type="caution">
    <text evidence="7">The sequence shown here is derived from an EMBL/GenBank/DDBJ whole genome shotgun (WGS) entry which is preliminary data.</text>
</comment>
<feature type="domain" description="RNA polymerase sigma factor 70 region 4 type 2" evidence="6">
    <location>
        <begin position="126"/>
        <end position="178"/>
    </location>
</feature>
<evidence type="ECO:0000256" key="1">
    <source>
        <dbReference type="ARBA" id="ARBA00010641"/>
    </source>
</evidence>
<accession>A0A0G0EJV5</accession>
<dbReference type="InterPro" id="IPR013249">
    <property type="entry name" value="RNA_pol_sigma70_r4_t2"/>
</dbReference>
<dbReference type="PANTHER" id="PTHR43133:SF59">
    <property type="entry name" value="ECF RNA POLYMERASE SIGMA FACTOR SIGR"/>
    <property type="match status" value="1"/>
</dbReference>
<proteinExistence type="inferred from homology"/>
<feature type="domain" description="RNA polymerase sigma-70 region 2" evidence="5">
    <location>
        <begin position="13"/>
        <end position="78"/>
    </location>
</feature>
<dbReference type="Proteomes" id="UP000034492">
    <property type="component" value="Unassembled WGS sequence"/>
</dbReference>
<dbReference type="GO" id="GO:0003677">
    <property type="term" value="F:DNA binding"/>
    <property type="evidence" value="ECO:0007669"/>
    <property type="project" value="InterPro"/>
</dbReference>
<keyword evidence="2" id="KW-0805">Transcription regulation</keyword>
<dbReference type="PANTHER" id="PTHR43133">
    <property type="entry name" value="RNA POLYMERASE ECF-TYPE SIGMA FACTO"/>
    <property type="match status" value="1"/>
</dbReference>